<keyword evidence="3" id="KW-1185">Reference proteome</keyword>
<proteinExistence type="predicted"/>
<reference evidence="2 3" key="1">
    <citation type="submission" date="2020-07" db="EMBL/GenBank/DDBJ databases">
        <title>Sequencing the genomes of 1000 actinobacteria strains.</title>
        <authorList>
            <person name="Klenk H.-P."/>
        </authorList>
    </citation>
    <scope>NUCLEOTIDE SEQUENCE [LARGE SCALE GENOMIC DNA]</scope>
    <source>
        <strain evidence="2 3">DSM 19082</strain>
    </source>
</reference>
<feature type="transmembrane region" description="Helical" evidence="1">
    <location>
        <begin position="76"/>
        <end position="102"/>
    </location>
</feature>
<dbReference type="RefSeq" id="WP_179724544.1">
    <property type="nucleotide sequence ID" value="NZ_BAABEF010000001.1"/>
</dbReference>
<comment type="caution">
    <text evidence="2">The sequence shown here is derived from an EMBL/GenBank/DDBJ whole genome shotgun (WGS) entry which is preliminary data.</text>
</comment>
<keyword evidence="1" id="KW-0472">Membrane</keyword>
<dbReference type="Proteomes" id="UP000582231">
    <property type="component" value="Unassembled WGS sequence"/>
</dbReference>
<evidence type="ECO:0000313" key="3">
    <source>
        <dbReference type="Proteomes" id="UP000582231"/>
    </source>
</evidence>
<organism evidence="2 3">
    <name type="scientific">Nocardioides kongjuensis</name>
    <dbReference type="NCBI Taxonomy" id="349522"/>
    <lineage>
        <taxon>Bacteria</taxon>
        <taxon>Bacillati</taxon>
        <taxon>Actinomycetota</taxon>
        <taxon>Actinomycetes</taxon>
        <taxon>Propionibacteriales</taxon>
        <taxon>Nocardioidaceae</taxon>
        <taxon>Nocardioides</taxon>
    </lineage>
</organism>
<evidence type="ECO:0000256" key="1">
    <source>
        <dbReference type="SAM" id="Phobius"/>
    </source>
</evidence>
<evidence type="ECO:0000313" key="2">
    <source>
        <dbReference type="EMBL" id="NYD28538.1"/>
    </source>
</evidence>
<name>A0A852RCM9_9ACTN</name>
<dbReference type="AlphaFoldDB" id="A0A852RCM9"/>
<keyword evidence="1" id="KW-1133">Transmembrane helix</keyword>
<feature type="transmembrane region" description="Helical" evidence="1">
    <location>
        <begin position="39"/>
        <end position="64"/>
    </location>
</feature>
<sequence length="226" mass="23771">MTNPYGGYPSYEPGSNPYDGSSGSYGSSSYGTRVPYDGLSIAALVCSLTCCAAPVGIGLGIAGIVRTRAGRRSGRWAAVTGLVVGVVVLLAGIGFVVFAAVMGSRTVWEDEARVGQCIDLDFLDDPVKAHCDEPHAGEVIWVGAFDDDLAELFQDVSPAGFCGGLPGLAPAYRSAIESGEYDVRVESDSFDDDEPEQGDNFFCHLERADGDELTGRIRDQGEQVGA</sequence>
<gene>
    <name evidence="2" type="ORF">BJ958_000084</name>
</gene>
<evidence type="ECO:0008006" key="4">
    <source>
        <dbReference type="Google" id="ProtNLM"/>
    </source>
</evidence>
<accession>A0A852RCM9</accession>
<dbReference type="EMBL" id="JACCBF010000001">
    <property type="protein sequence ID" value="NYD28538.1"/>
    <property type="molecule type" value="Genomic_DNA"/>
</dbReference>
<protein>
    <recommendedName>
        <fullName evidence="4">DUF4190 domain-containing protein</fullName>
    </recommendedName>
</protein>
<keyword evidence="1" id="KW-0812">Transmembrane</keyword>